<dbReference type="PATRIC" id="fig|401562.4.peg.1180"/>
<dbReference type="AlphaFoldDB" id="A0A175R9Y2"/>
<accession>A0A175R9Y2</accession>
<dbReference type="Pfam" id="PF00563">
    <property type="entry name" value="EAL"/>
    <property type="match status" value="1"/>
</dbReference>
<dbReference type="SUPFAM" id="SSF141868">
    <property type="entry name" value="EAL domain-like"/>
    <property type="match status" value="1"/>
</dbReference>
<dbReference type="EMBL" id="LDQA01000170">
    <property type="protein sequence ID" value="KTQ96375.1"/>
    <property type="molecule type" value="Genomic_DNA"/>
</dbReference>
<dbReference type="GO" id="GO:0071111">
    <property type="term" value="F:cyclic-guanylate-specific phosphodiesterase activity"/>
    <property type="evidence" value="ECO:0007669"/>
    <property type="project" value="InterPro"/>
</dbReference>
<reference evidence="2 3" key="1">
    <citation type="journal article" date="2016" name="Front. Microbiol.">
        <title>Genomic Resource of Rice Seed Associated Bacteria.</title>
        <authorList>
            <person name="Midha S."/>
            <person name="Bansal K."/>
            <person name="Sharma S."/>
            <person name="Kumar N."/>
            <person name="Patil P.P."/>
            <person name="Chaudhry V."/>
            <person name="Patil P.B."/>
        </authorList>
    </citation>
    <scope>NUCLEOTIDE SEQUENCE [LARGE SCALE GENOMIC DNA]</scope>
    <source>
        <strain evidence="2 3">NS365</strain>
    </source>
</reference>
<dbReference type="InterPro" id="IPR035919">
    <property type="entry name" value="EAL_sf"/>
</dbReference>
<feature type="non-terminal residue" evidence="2">
    <location>
        <position position="1"/>
    </location>
</feature>
<comment type="caution">
    <text evidence="2">The sequence shown here is derived from an EMBL/GenBank/DDBJ whole genome shotgun (WGS) entry which is preliminary data.</text>
</comment>
<dbReference type="PROSITE" id="PS50883">
    <property type="entry name" value="EAL"/>
    <property type="match status" value="1"/>
</dbReference>
<dbReference type="PANTHER" id="PTHR33121">
    <property type="entry name" value="CYCLIC DI-GMP PHOSPHODIESTERASE PDEF"/>
    <property type="match status" value="1"/>
</dbReference>
<dbReference type="RefSeq" id="WP_153003946.1">
    <property type="nucleotide sequence ID" value="NZ_LDQA01000170.1"/>
</dbReference>
<keyword evidence="3" id="KW-1185">Reference proteome</keyword>
<sequence length="91" mass="9532">IDRSFVAASGEDAGEDVGSAAIVRAVLSMARELGIDTTAEGIEDETQLQRLTELGCGTAQGFLLGRPLDERAVEALLREHVEATAPLPIAV</sequence>
<evidence type="ECO:0000313" key="3">
    <source>
        <dbReference type="Proteomes" id="UP000078529"/>
    </source>
</evidence>
<feature type="domain" description="EAL" evidence="1">
    <location>
        <begin position="1"/>
        <end position="81"/>
    </location>
</feature>
<dbReference type="InterPro" id="IPR050706">
    <property type="entry name" value="Cyclic-di-GMP_PDE-like"/>
</dbReference>
<evidence type="ECO:0000259" key="1">
    <source>
        <dbReference type="PROSITE" id="PS50883"/>
    </source>
</evidence>
<protein>
    <recommendedName>
        <fullName evidence="1">EAL domain-containing protein</fullName>
    </recommendedName>
</protein>
<organism evidence="2 3">
    <name type="scientific">Aureimonas ureilytica</name>
    <dbReference type="NCBI Taxonomy" id="401562"/>
    <lineage>
        <taxon>Bacteria</taxon>
        <taxon>Pseudomonadati</taxon>
        <taxon>Pseudomonadota</taxon>
        <taxon>Alphaproteobacteria</taxon>
        <taxon>Hyphomicrobiales</taxon>
        <taxon>Aurantimonadaceae</taxon>
        <taxon>Aureimonas</taxon>
    </lineage>
</organism>
<proteinExistence type="predicted"/>
<evidence type="ECO:0000313" key="2">
    <source>
        <dbReference type="EMBL" id="KTQ96375.1"/>
    </source>
</evidence>
<name>A0A175R9Y2_9HYPH</name>
<dbReference type="PANTHER" id="PTHR33121:SF70">
    <property type="entry name" value="SIGNALING PROTEIN YKOW"/>
    <property type="match status" value="1"/>
</dbReference>
<dbReference type="Gene3D" id="3.20.20.450">
    <property type="entry name" value="EAL domain"/>
    <property type="match status" value="1"/>
</dbReference>
<dbReference type="InterPro" id="IPR001633">
    <property type="entry name" value="EAL_dom"/>
</dbReference>
<gene>
    <name evidence="2" type="ORF">NS365_23375</name>
</gene>
<dbReference type="Proteomes" id="UP000078529">
    <property type="component" value="Unassembled WGS sequence"/>
</dbReference>